<dbReference type="AlphaFoldDB" id="A0A9X1VFY9"/>
<dbReference type="PROSITE" id="PS51257">
    <property type="entry name" value="PROKAR_LIPOPROTEIN"/>
    <property type="match status" value="1"/>
</dbReference>
<accession>A0A9X1VFY9</accession>
<evidence type="ECO:0000313" key="1">
    <source>
        <dbReference type="EMBL" id="MCI1187428.1"/>
    </source>
</evidence>
<dbReference type="Proteomes" id="UP001139193">
    <property type="component" value="Unassembled WGS sequence"/>
</dbReference>
<gene>
    <name evidence="1" type="ORF">MON38_08345</name>
</gene>
<keyword evidence="2" id="KW-1185">Reference proteome</keyword>
<sequence length="234" mass="24158">MNHPVRTFTLRLLAGAFFFSACSKPDATPQTGIITGEIIRPDAIAAITVSPTSGAPIRITPVITPGSDVATFSFPNLAPGSYQLSYTPEKDFVAPPAQTATVKVGETTTLPLMLVPFTANNGSISFAVNGKSTAAVYVNGSFTGSIFTLIGQGYGGKILLLGQQTSVPGTYTLTGNFGTSPRSYTHNVTSGTLTITNKDQTNRRVSGTFSAAGTAADGSGTGTVTNGVFTDLLY</sequence>
<reference evidence="1" key="1">
    <citation type="submission" date="2022-03" db="EMBL/GenBank/DDBJ databases">
        <title>Bacterial whole genome sequence for Hymenobacter sp. DH14.</title>
        <authorList>
            <person name="Le V."/>
        </authorList>
    </citation>
    <scope>NUCLEOTIDE SEQUENCE</scope>
    <source>
        <strain evidence="1">DH14</strain>
    </source>
</reference>
<organism evidence="1 2">
    <name type="scientific">Hymenobacter cyanobacteriorum</name>
    <dbReference type="NCBI Taxonomy" id="2926463"/>
    <lineage>
        <taxon>Bacteria</taxon>
        <taxon>Pseudomonadati</taxon>
        <taxon>Bacteroidota</taxon>
        <taxon>Cytophagia</taxon>
        <taxon>Cytophagales</taxon>
        <taxon>Hymenobacteraceae</taxon>
        <taxon>Hymenobacter</taxon>
    </lineage>
</organism>
<proteinExistence type="predicted"/>
<dbReference type="RefSeq" id="WP_241935702.1">
    <property type="nucleotide sequence ID" value="NZ_JALBGC010000002.1"/>
</dbReference>
<evidence type="ECO:0000313" key="2">
    <source>
        <dbReference type="Proteomes" id="UP001139193"/>
    </source>
</evidence>
<protein>
    <submittedName>
        <fullName evidence="1">Uncharacterized protein</fullName>
    </submittedName>
</protein>
<dbReference type="Gene3D" id="2.60.40.1120">
    <property type="entry name" value="Carboxypeptidase-like, regulatory domain"/>
    <property type="match status" value="1"/>
</dbReference>
<name>A0A9X1VFY9_9BACT</name>
<dbReference type="EMBL" id="JALBGC010000002">
    <property type="protein sequence ID" value="MCI1187428.1"/>
    <property type="molecule type" value="Genomic_DNA"/>
</dbReference>
<comment type="caution">
    <text evidence="1">The sequence shown here is derived from an EMBL/GenBank/DDBJ whole genome shotgun (WGS) entry which is preliminary data.</text>
</comment>